<dbReference type="PANTHER" id="PTHR23502:SF23">
    <property type="entry name" value="FLUCONAZOLE RESISTANCE PROTEIN 1"/>
    <property type="match status" value="1"/>
</dbReference>
<dbReference type="RefSeq" id="XP_007675167.1">
    <property type="nucleotide sequence ID" value="XM_007676977.1"/>
</dbReference>
<organism evidence="12 13">
    <name type="scientific">Baudoinia panamericana (strain UAMH 10762)</name>
    <name type="common">Angels' share fungus</name>
    <name type="synonym">Baudoinia compniacensis (strain UAMH 10762)</name>
    <dbReference type="NCBI Taxonomy" id="717646"/>
    <lineage>
        <taxon>Eukaryota</taxon>
        <taxon>Fungi</taxon>
        <taxon>Dikarya</taxon>
        <taxon>Ascomycota</taxon>
        <taxon>Pezizomycotina</taxon>
        <taxon>Dothideomycetes</taxon>
        <taxon>Dothideomycetidae</taxon>
        <taxon>Mycosphaerellales</taxon>
        <taxon>Teratosphaeriaceae</taxon>
        <taxon>Baudoinia</taxon>
    </lineage>
</organism>
<evidence type="ECO:0000313" key="12">
    <source>
        <dbReference type="EMBL" id="EMC96974.1"/>
    </source>
</evidence>
<evidence type="ECO:0000256" key="7">
    <source>
        <dbReference type="ARBA" id="ARBA00069139"/>
    </source>
</evidence>
<proteinExistence type="inferred from homology"/>
<dbReference type="GO" id="GO:0005886">
    <property type="term" value="C:plasma membrane"/>
    <property type="evidence" value="ECO:0007669"/>
    <property type="project" value="TreeGrafter"/>
</dbReference>
<protein>
    <recommendedName>
        <fullName evidence="7">Cercosporin MFS transporter CTB4</fullName>
    </recommendedName>
    <alternativeName>
        <fullName evidence="8">Cercosporin toxin biosynthesis cluster protein 4</fullName>
    </alternativeName>
</protein>
<dbReference type="InterPro" id="IPR011701">
    <property type="entry name" value="MFS"/>
</dbReference>
<feature type="transmembrane region" description="Helical" evidence="10">
    <location>
        <begin position="237"/>
        <end position="256"/>
    </location>
</feature>
<dbReference type="InterPro" id="IPR036259">
    <property type="entry name" value="MFS_trans_sf"/>
</dbReference>
<dbReference type="GO" id="GO:0015244">
    <property type="term" value="F:fluconazole transmembrane transporter activity"/>
    <property type="evidence" value="ECO:0007669"/>
    <property type="project" value="TreeGrafter"/>
</dbReference>
<dbReference type="OMA" id="HWIVSCI"/>
<comment type="subcellular location">
    <subcellularLocation>
        <location evidence="1">Membrane</location>
        <topology evidence="1">Multi-pass membrane protein</topology>
    </subcellularLocation>
</comment>
<dbReference type="PROSITE" id="PS50850">
    <property type="entry name" value="MFS"/>
    <property type="match status" value="1"/>
</dbReference>
<comment type="similarity">
    <text evidence="5">Belongs to the major facilitator superfamily. CAR1 family.</text>
</comment>
<keyword evidence="3 10" id="KW-1133">Transmembrane helix</keyword>
<dbReference type="KEGG" id="bcom:BAUCODRAFT_32722"/>
<evidence type="ECO:0000256" key="3">
    <source>
        <dbReference type="ARBA" id="ARBA00022989"/>
    </source>
</evidence>
<feature type="transmembrane region" description="Helical" evidence="10">
    <location>
        <begin position="433"/>
        <end position="452"/>
    </location>
</feature>
<evidence type="ECO:0000256" key="10">
    <source>
        <dbReference type="SAM" id="Phobius"/>
    </source>
</evidence>
<evidence type="ECO:0000256" key="5">
    <source>
        <dbReference type="ARBA" id="ARBA00038347"/>
    </source>
</evidence>
<comment type="function">
    <text evidence="6">MFS transporter; part of the gene cluster that mediates the biosynthesis of cercosporin, a light-activated, non-host-selective toxin. The perylenequinone chromophore of cercosporin absorbs light energy to attain an electronically-activated triplet state and produces active oxygen species such as the hydroxyl radical, superoxide, hydrogen peroxide or singlet oxygen upon reaction with oxygen molecules. These reactive oxygen species cause damage to various cellular components including lipids, proteins and nucleic acids. Responsible for secretion and accumulation of cercosporin, but does not play any roles in self-protection against the toxicity of cercosporin.</text>
</comment>
<feature type="transmembrane region" description="Helical" evidence="10">
    <location>
        <begin position="611"/>
        <end position="630"/>
    </location>
</feature>
<evidence type="ECO:0000259" key="11">
    <source>
        <dbReference type="PROSITE" id="PS50850"/>
    </source>
</evidence>
<evidence type="ECO:0000256" key="4">
    <source>
        <dbReference type="ARBA" id="ARBA00023136"/>
    </source>
</evidence>
<evidence type="ECO:0000256" key="9">
    <source>
        <dbReference type="SAM" id="MobiDB-lite"/>
    </source>
</evidence>
<feature type="transmembrane region" description="Helical" evidence="10">
    <location>
        <begin position="325"/>
        <end position="348"/>
    </location>
</feature>
<feature type="transmembrane region" description="Helical" evidence="10">
    <location>
        <begin position="360"/>
        <end position="385"/>
    </location>
</feature>
<gene>
    <name evidence="12" type="ORF">BAUCODRAFT_32722</name>
</gene>
<dbReference type="GO" id="GO:1990961">
    <property type="term" value="P:xenobiotic detoxification by transmembrane export across the plasma membrane"/>
    <property type="evidence" value="ECO:0007669"/>
    <property type="project" value="TreeGrafter"/>
</dbReference>
<keyword evidence="4 10" id="KW-0472">Membrane</keyword>
<dbReference type="eggNOG" id="KOG0255">
    <property type="taxonomic scope" value="Eukaryota"/>
</dbReference>
<dbReference type="Proteomes" id="UP000011761">
    <property type="component" value="Unassembled WGS sequence"/>
</dbReference>
<sequence length="642" mass="70622">MPGIKDLVRDAPFGQLVRYVTGNKVFLYPEEKPDFQCPADYAQPQDLANKKSRHSIASESDLATPDSELEKSGLEPTESSSPSPPAERVEQGTLSAGIDRNILERLDTSSSRFDKDLEKARTNQAQRELSRISTKSALGRVHTQAELQEAWTAASHLTKAPSRPIVPQRTADGVILVDWYTTDDQENPQNWPARIKIFASLSIYLYTLAVYMGSAIYTPSEFGLMKQFGVSQEVASLGLALYVLAYGLGPLFFSPLSEIPSIGRNPPYIITMAIFVILLIPSALVNNFAGLMVLRFLSGFFGSPALATGGASLQDLYSLIKLPYVLCLWALAATCGPALGPIISGFSVTAENWRWSMWELLWLAGPVFLMMFFFLPETSSSNILLRRAQRLRKLTGNNNLKAQSEIDQANMRPRDVAFEALVRPIQLIVMDPAIGFTAFYVGICYGIYYSFFEVFGIVYMGKYGFNIGQMGLAIFGAAIGCWIGAIAYVLWTYYVVEPYIKTHGLGAPERFLLPALVATLLCPTGLFLFAWTGDASVHVHWIVSIIGAFLFITGVFIVMQCIFMYLPMVYPQYAASLFAGNDFARSSIAFAAILFSRPMFTGLGVGPGTSLLGALTAVCVGGIYVLYFFGPQLRARSRFSAK</sequence>
<dbReference type="AlphaFoldDB" id="M2NCR7"/>
<evidence type="ECO:0000256" key="1">
    <source>
        <dbReference type="ARBA" id="ARBA00004141"/>
    </source>
</evidence>
<feature type="domain" description="Major facilitator superfamily (MFS) profile" evidence="11">
    <location>
        <begin position="195"/>
        <end position="634"/>
    </location>
</feature>
<keyword evidence="13" id="KW-1185">Reference proteome</keyword>
<dbReference type="Gene3D" id="1.20.1250.20">
    <property type="entry name" value="MFS general substrate transporter like domains"/>
    <property type="match status" value="1"/>
</dbReference>
<dbReference type="CDD" id="cd17323">
    <property type="entry name" value="MFS_Tpo1_MDR_like"/>
    <property type="match status" value="1"/>
</dbReference>
<evidence type="ECO:0000256" key="6">
    <source>
        <dbReference type="ARBA" id="ARBA00053977"/>
    </source>
</evidence>
<dbReference type="OrthoDB" id="3357846at2759"/>
<feature type="transmembrane region" description="Helical" evidence="10">
    <location>
        <begin position="511"/>
        <end position="533"/>
    </location>
</feature>
<dbReference type="FunFam" id="1.20.1250.20:FF:000011">
    <property type="entry name" value="MFS multidrug transporter, putative"/>
    <property type="match status" value="1"/>
</dbReference>
<dbReference type="SUPFAM" id="SSF103473">
    <property type="entry name" value="MFS general substrate transporter"/>
    <property type="match status" value="1"/>
</dbReference>
<feature type="transmembrane region" description="Helical" evidence="10">
    <location>
        <begin position="268"/>
        <end position="286"/>
    </location>
</feature>
<reference evidence="12 13" key="1">
    <citation type="journal article" date="2012" name="PLoS Pathog.">
        <title>Diverse lifestyles and strategies of plant pathogenesis encoded in the genomes of eighteen Dothideomycetes fungi.</title>
        <authorList>
            <person name="Ohm R.A."/>
            <person name="Feau N."/>
            <person name="Henrissat B."/>
            <person name="Schoch C.L."/>
            <person name="Horwitz B.A."/>
            <person name="Barry K.W."/>
            <person name="Condon B.J."/>
            <person name="Copeland A.C."/>
            <person name="Dhillon B."/>
            <person name="Glaser F."/>
            <person name="Hesse C.N."/>
            <person name="Kosti I."/>
            <person name="LaButti K."/>
            <person name="Lindquist E.A."/>
            <person name="Lucas S."/>
            <person name="Salamov A.A."/>
            <person name="Bradshaw R.E."/>
            <person name="Ciuffetti L."/>
            <person name="Hamelin R.C."/>
            <person name="Kema G.H.J."/>
            <person name="Lawrence C."/>
            <person name="Scott J.A."/>
            <person name="Spatafora J.W."/>
            <person name="Turgeon B.G."/>
            <person name="de Wit P.J.G.M."/>
            <person name="Zhong S."/>
            <person name="Goodwin S.B."/>
            <person name="Grigoriev I.V."/>
        </authorList>
    </citation>
    <scope>NUCLEOTIDE SEQUENCE [LARGE SCALE GENOMIC DNA]</scope>
    <source>
        <strain evidence="12 13">UAMH 10762</strain>
    </source>
</reference>
<dbReference type="EMBL" id="KB445554">
    <property type="protein sequence ID" value="EMC96974.1"/>
    <property type="molecule type" value="Genomic_DNA"/>
</dbReference>
<dbReference type="PANTHER" id="PTHR23502">
    <property type="entry name" value="MAJOR FACILITATOR SUPERFAMILY"/>
    <property type="match status" value="1"/>
</dbReference>
<name>M2NCR7_BAUPA</name>
<accession>M2NCR7</accession>
<evidence type="ECO:0000256" key="8">
    <source>
        <dbReference type="ARBA" id="ARBA00077167"/>
    </source>
</evidence>
<feature type="region of interest" description="Disordered" evidence="9">
    <location>
        <begin position="34"/>
        <end position="101"/>
    </location>
</feature>
<dbReference type="Pfam" id="PF07690">
    <property type="entry name" value="MFS_1"/>
    <property type="match status" value="1"/>
</dbReference>
<feature type="transmembrane region" description="Helical" evidence="10">
    <location>
        <begin position="472"/>
        <end position="491"/>
    </location>
</feature>
<feature type="transmembrane region" description="Helical" evidence="10">
    <location>
        <begin position="539"/>
        <end position="566"/>
    </location>
</feature>
<evidence type="ECO:0000313" key="13">
    <source>
        <dbReference type="Proteomes" id="UP000011761"/>
    </source>
</evidence>
<dbReference type="HOGENOM" id="CLU_008455_11_1_1"/>
<keyword evidence="2 10" id="KW-0812">Transmembrane</keyword>
<dbReference type="InterPro" id="IPR020846">
    <property type="entry name" value="MFS_dom"/>
</dbReference>
<dbReference type="GeneID" id="19111854"/>
<evidence type="ECO:0000256" key="2">
    <source>
        <dbReference type="ARBA" id="ARBA00022692"/>
    </source>
</evidence>
<feature type="transmembrane region" description="Helical" evidence="10">
    <location>
        <begin position="197"/>
        <end position="217"/>
    </location>
</feature>